<comment type="subcellular location">
    <subcellularLocation>
        <location evidence="1">Cell membrane</location>
        <topology evidence="1">Multi-pass membrane protein</topology>
    </subcellularLocation>
</comment>
<organism evidence="9 10">
    <name type="scientific">Anaeramoeba flamelloides</name>
    <dbReference type="NCBI Taxonomy" id="1746091"/>
    <lineage>
        <taxon>Eukaryota</taxon>
        <taxon>Metamonada</taxon>
        <taxon>Anaeramoebidae</taxon>
        <taxon>Anaeramoeba</taxon>
    </lineage>
</organism>
<comment type="catalytic activity">
    <reaction evidence="7">
        <text>fluoride(in) = fluoride(out)</text>
        <dbReference type="Rhea" id="RHEA:76159"/>
        <dbReference type="ChEBI" id="CHEBI:17051"/>
    </reaction>
    <physiologicalReaction direction="left-to-right" evidence="7">
        <dbReference type="Rhea" id="RHEA:76160"/>
    </physiologicalReaction>
</comment>
<keyword evidence="2" id="KW-1003">Cell membrane</keyword>
<keyword evidence="5 8" id="KW-0472">Membrane</keyword>
<keyword evidence="4 8" id="KW-1133">Transmembrane helix</keyword>
<comment type="similarity">
    <text evidence="6">Belongs to the fluoride channel Fluc/FEX (TC 1.A.43) family.</text>
</comment>
<evidence type="ECO:0000256" key="4">
    <source>
        <dbReference type="ARBA" id="ARBA00022989"/>
    </source>
</evidence>
<accession>A0AAV7YNX6</accession>
<feature type="transmembrane region" description="Helical" evidence="8">
    <location>
        <begin position="98"/>
        <end position="119"/>
    </location>
</feature>
<dbReference type="Proteomes" id="UP001146793">
    <property type="component" value="Unassembled WGS sequence"/>
</dbReference>
<evidence type="ECO:0000256" key="8">
    <source>
        <dbReference type="SAM" id="Phobius"/>
    </source>
</evidence>
<reference evidence="9" key="1">
    <citation type="submission" date="2022-08" db="EMBL/GenBank/DDBJ databases">
        <title>Novel sulphate-reducing endosymbionts in the free-living metamonad Anaeramoeba.</title>
        <authorList>
            <person name="Jerlstrom-Hultqvist J."/>
            <person name="Cepicka I."/>
            <person name="Gallot-Lavallee L."/>
            <person name="Salas-Leiva D."/>
            <person name="Curtis B.A."/>
            <person name="Zahonova K."/>
            <person name="Pipaliya S."/>
            <person name="Dacks J."/>
            <person name="Roger A.J."/>
        </authorList>
    </citation>
    <scope>NUCLEOTIDE SEQUENCE</scope>
    <source>
        <strain evidence="9">Busselton2</strain>
    </source>
</reference>
<keyword evidence="3 8" id="KW-0812">Transmembrane</keyword>
<proteinExistence type="inferred from homology"/>
<evidence type="ECO:0000256" key="7">
    <source>
        <dbReference type="ARBA" id="ARBA00035585"/>
    </source>
</evidence>
<evidence type="ECO:0000313" key="9">
    <source>
        <dbReference type="EMBL" id="KAJ3430346.1"/>
    </source>
</evidence>
<sequence>MEKEKLSSKFLNCVFVMCGGLLGSLSRYSVSLIVPKKICAVSVVNIVGSFFVVWFFNSLMPNMPQLQLFAITGYLGSFTTFSAFSLETMQMLNSGKYATFAFNITLNLLGGLTSAFIAWKLFTDS</sequence>
<gene>
    <name evidence="9" type="ORF">M0812_23351</name>
</gene>
<evidence type="ECO:0000256" key="2">
    <source>
        <dbReference type="ARBA" id="ARBA00022475"/>
    </source>
</evidence>
<comment type="caution">
    <text evidence="9">The sequence shown here is derived from an EMBL/GenBank/DDBJ whole genome shotgun (WGS) entry which is preliminary data.</text>
</comment>
<dbReference type="GO" id="GO:0005886">
    <property type="term" value="C:plasma membrane"/>
    <property type="evidence" value="ECO:0007669"/>
    <property type="project" value="UniProtKB-SubCell"/>
</dbReference>
<dbReference type="InterPro" id="IPR003691">
    <property type="entry name" value="FluC"/>
</dbReference>
<dbReference type="AlphaFoldDB" id="A0AAV7YNX6"/>
<feature type="transmembrane region" description="Helical" evidence="8">
    <location>
        <begin position="6"/>
        <end position="26"/>
    </location>
</feature>
<evidence type="ECO:0000313" key="10">
    <source>
        <dbReference type="Proteomes" id="UP001146793"/>
    </source>
</evidence>
<feature type="transmembrane region" description="Helical" evidence="8">
    <location>
        <begin position="68"/>
        <end position="86"/>
    </location>
</feature>
<dbReference type="HAMAP" id="MF_00454">
    <property type="entry name" value="FluC"/>
    <property type="match status" value="1"/>
</dbReference>
<evidence type="ECO:0000256" key="5">
    <source>
        <dbReference type="ARBA" id="ARBA00023136"/>
    </source>
</evidence>
<dbReference type="Pfam" id="PF02537">
    <property type="entry name" value="CRCB"/>
    <property type="match status" value="1"/>
</dbReference>
<evidence type="ECO:0000256" key="6">
    <source>
        <dbReference type="ARBA" id="ARBA00035120"/>
    </source>
</evidence>
<name>A0AAV7YNX6_9EUKA</name>
<evidence type="ECO:0000256" key="1">
    <source>
        <dbReference type="ARBA" id="ARBA00004651"/>
    </source>
</evidence>
<protein>
    <submittedName>
        <fullName evidence="9">Fluoride ion transporter crcb-related</fullName>
    </submittedName>
</protein>
<dbReference type="EMBL" id="JANTQA010000051">
    <property type="protein sequence ID" value="KAJ3430346.1"/>
    <property type="molecule type" value="Genomic_DNA"/>
</dbReference>
<evidence type="ECO:0000256" key="3">
    <source>
        <dbReference type="ARBA" id="ARBA00022692"/>
    </source>
</evidence>
<feature type="transmembrane region" description="Helical" evidence="8">
    <location>
        <begin position="38"/>
        <end position="56"/>
    </location>
</feature>